<accession>A0ACC2KT52</accession>
<keyword evidence="2" id="KW-1185">Reference proteome</keyword>
<dbReference type="Proteomes" id="UP001234297">
    <property type="component" value="Chromosome 11"/>
</dbReference>
<gene>
    <name evidence="1" type="ORF">MRB53_032875</name>
</gene>
<name>A0ACC2KT52_PERAE</name>
<evidence type="ECO:0000313" key="1">
    <source>
        <dbReference type="EMBL" id="KAJ8624345.1"/>
    </source>
</evidence>
<proteinExistence type="predicted"/>
<dbReference type="EMBL" id="CM056819">
    <property type="protein sequence ID" value="KAJ8624345.1"/>
    <property type="molecule type" value="Genomic_DNA"/>
</dbReference>
<protein>
    <submittedName>
        <fullName evidence="1">Uncharacterized protein</fullName>
    </submittedName>
</protein>
<reference evidence="1 2" key="1">
    <citation type="journal article" date="2022" name="Hortic Res">
        <title>A haplotype resolved chromosomal level avocado genome allows analysis of novel avocado genes.</title>
        <authorList>
            <person name="Nath O."/>
            <person name="Fletcher S.J."/>
            <person name="Hayward A."/>
            <person name="Shaw L.M."/>
            <person name="Masouleh A.K."/>
            <person name="Furtado A."/>
            <person name="Henry R.J."/>
            <person name="Mitter N."/>
        </authorList>
    </citation>
    <scope>NUCLEOTIDE SEQUENCE [LARGE SCALE GENOMIC DNA]</scope>
    <source>
        <strain evidence="2">cv. Hass</strain>
    </source>
</reference>
<evidence type="ECO:0000313" key="2">
    <source>
        <dbReference type="Proteomes" id="UP001234297"/>
    </source>
</evidence>
<comment type="caution">
    <text evidence="1">The sequence shown here is derived from an EMBL/GenBank/DDBJ whole genome shotgun (WGS) entry which is preliminary data.</text>
</comment>
<sequence>MAIFSISFLVLSLLTLSPKPTFSFSFPSFHKTPGFDSQIALFGDATIVDTDSSIQITQPSISSSGLIIYKKPISFFNRNPRKIASFSTYFSFSISPGSDGINFIVFPAKSHFAFDSPGLLPGMASDWVLAVRLHASSAVVESDCPNSNCGGMVRICDLSALNLGLDGEKLHSWIDYDSGLKKLEVRLSKSGLLRPFDPVVSYSMDLQGMWKGEMFVGISSSSVNSTKKSWVYSWSFELKRDVSLMHSEPVDPRAILVNSRRGSVPQRSGYVWRILTALVFGAGCGVVIAVLVLFAWSVLVDRQSIRSKEYPLHPVPVDFEYEKIVAVAIKDTDVGKK</sequence>
<organism evidence="1 2">
    <name type="scientific">Persea americana</name>
    <name type="common">Avocado</name>
    <dbReference type="NCBI Taxonomy" id="3435"/>
    <lineage>
        <taxon>Eukaryota</taxon>
        <taxon>Viridiplantae</taxon>
        <taxon>Streptophyta</taxon>
        <taxon>Embryophyta</taxon>
        <taxon>Tracheophyta</taxon>
        <taxon>Spermatophyta</taxon>
        <taxon>Magnoliopsida</taxon>
        <taxon>Magnoliidae</taxon>
        <taxon>Laurales</taxon>
        <taxon>Lauraceae</taxon>
        <taxon>Persea</taxon>
    </lineage>
</organism>